<feature type="transmembrane region" description="Helical" evidence="1">
    <location>
        <begin position="20"/>
        <end position="38"/>
    </location>
</feature>
<dbReference type="InterPro" id="IPR021134">
    <property type="entry name" value="Bestrophin-like"/>
</dbReference>
<keyword evidence="1" id="KW-0812">Transmembrane</keyword>
<comment type="function">
    <text evidence="1">Forms chloride channels.</text>
</comment>
<keyword evidence="1" id="KW-0407">Ion channel</keyword>
<dbReference type="GO" id="GO:0005886">
    <property type="term" value="C:plasma membrane"/>
    <property type="evidence" value="ECO:0007669"/>
    <property type="project" value="UniProtKB-SubCell"/>
</dbReference>
<dbReference type="Pfam" id="PF01062">
    <property type="entry name" value="Bestrophin"/>
    <property type="match status" value="1"/>
</dbReference>
<keyword evidence="2" id="KW-1185">Reference proteome</keyword>
<comment type="caution">
    <text evidence="1">Lacks conserved residue(s) required for the propagation of feature annotation.</text>
</comment>
<evidence type="ECO:0000313" key="2">
    <source>
        <dbReference type="Proteomes" id="UP000887565"/>
    </source>
</evidence>
<dbReference type="Proteomes" id="UP000887565">
    <property type="component" value="Unplaced"/>
</dbReference>
<sequence>MTLSYGGNYFSTLLRWKGGLLRSLWKEMIVYFFVFFLARLTLQHGGRTTAHDGVVYAEYIRIFRNYVEKVPIHVLVTVLAASTLFRWHKIVRQLNFPDYLMMLINANLPGTITHGFQKFARISMTNGRHVSGILMFSSPLDDELQLQYVK</sequence>
<keyword evidence="1" id="KW-0472">Membrane</keyword>
<keyword evidence="1" id="KW-0869">Chloride channel</keyword>
<keyword evidence="1" id="KW-0868">Chloride</keyword>
<keyword evidence="1" id="KW-1133">Transmembrane helix</keyword>
<protein>
    <recommendedName>
        <fullName evidence="1">Bestrophin homolog</fullName>
    </recommendedName>
</protein>
<organism evidence="2 3">
    <name type="scientific">Romanomermis culicivorax</name>
    <name type="common">Nematode worm</name>
    <dbReference type="NCBI Taxonomy" id="13658"/>
    <lineage>
        <taxon>Eukaryota</taxon>
        <taxon>Metazoa</taxon>
        <taxon>Ecdysozoa</taxon>
        <taxon>Nematoda</taxon>
        <taxon>Enoplea</taxon>
        <taxon>Dorylaimia</taxon>
        <taxon>Mermithida</taxon>
        <taxon>Mermithoidea</taxon>
        <taxon>Mermithidae</taxon>
        <taxon>Romanomermis</taxon>
    </lineage>
</organism>
<reference evidence="3" key="1">
    <citation type="submission" date="2022-11" db="UniProtKB">
        <authorList>
            <consortium name="WormBaseParasite"/>
        </authorList>
    </citation>
    <scope>IDENTIFICATION</scope>
</reference>
<keyword evidence="1" id="KW-1003">Cell membrane</keyword>
<name>A0A915JZK5_ROMCU</name>
<dbReference type="GO" id="GO:0005254">
    <property type="term" value="F:chloride channel activity"/>
    <property type="evidence" value="ECO:0007669"/>
    <property type="project" value="UniProtKB-KW"/>
</dbReference>
<evidence type="ECO:0000313" key="3">
    <source>
        <dbReference type="WBParaSite" id="nRc.2.0.1.t31842-RA"/>
    </source>
</evidence>
<proteinExistence type="inferred from homology"/>
<dbReference type="WBParaSite" id="nRc.2.0.1.t31842-RA">
    <property type="protein sequence ID" value="nRc.2.0.1.t31842-RA"/>
    <property type="gene ID" value="nRc.2.0.1.g31842"/>
</dbReference>
<accession>A0A915JZK5</accession>
<dbReference type="GO" id="GO:0034707">
    <property type="term" value="C:chloride channel complex"/>
    <property type="evidence" value="ECO:0007669"/>
    <property type="project" value="UniProtKB-KW"/>
</dbReference>
<keyword evidence="1" id="KW-0813">Transport</keyword>
<keyword evidence="1" id="KW-0406">Ion transport</keyword>
<dbReference type="AlphaFoldDB" id="A0A915JZK5"/>
<comment type="similarity">
    <text evidence="1">Belongs to the anion channel-forming bestrophin (TC 1.A.46) family. Calcium-sensitive chloride channel subfamily.</text>
</comment>
<comment type="subcellular location">
    <subcellularLocation>
        <location evidence="1">Cell membrane</location>
        <topology evidence="1">Multi-pass membrane protein</topology>
    </subcellularLocation>
</comment>
<evidence type="ECO:0000256" key="1">
    <source>
        <dbReference type="RuleBase" id="RU363126"/>
    </source>
</evidence>